<dbReference type="Gene3D" id="3.30.565.10">
    <property type="entry name" value="Histidine kinase-like ATPase, C-terminal domain"/>
    <property type="match status" value="1"/>
</dbReference>
<evidence type="ECO:0000259" key="2">
    <source>
        <dbReference type="Pfam" id="PF14501"/>
    </source>
</evidence>
<dbReference type="InterPro" id="IPR032834">
    <property type="entry name" value="NatK-like_C"/>
</dbReference>
<organism evidence="3 4">
    <name type="scientific">Clostridium folliculivorans</name>
    <dbReference type="NCBI Taxonomy" id="2886038"/>
    <lineage>
        <taxon>Bacteria</taxon>
        <taxon>Bacillati</taxon>
        <taxon>Bacillota</taxon>
        <taxon>Clostridia</taxon>
        <taxon>Eubacteriales</taxon>
        <taxon>Clostridiaceae</taxon>
        <taxon>Clostridium</taxon>
    </lineage>
</organism>
<feature type="transmembrane region" description="Helical" evidence="1">
    <location>
        <begin position="60"/>
        <end position="78"/>
    </location>
</feature>
<feature type="transmembrane region" description="Helical" evidence="1">
    <location>
        <begin position="120"/>
        <end position="141"/>
    </location>
</feature>
<evidence type="ECO:0000256" key="1">
    <source>
        <dbReference type="SAM" id="Phobius"/>
    </source>
</evidence>
<feature type="domain" description="Sensor histidine kinase NatK-like C-terminal" evidence="2">
    <location>
        <begin position="327"/>
        <end position="425"/>
    </location>
</feature>
<comment type="caution">
    <text evidence="3">The sequence shown here is derived from an EMBL/GenBank/DDBJ whole genome shotgun (WGS) entry which is preliminary data.</text>
</comment>
<dbReference type="EMBL" id="BQXY01000001">
    <property type="protein sequence ID" value="GKU24202.1"/>
    <property type="molecule type" value="Genomic_DNA"/>
</dbReference>
<dbReference type="SUPFAM" id="SSF55874">
    <property type="entry name" value="ATPase domain of HSP90 chaperone/DNA topoisomerase II/histidine kinase"/>
    <property type="match status" value="1"/>
</dbReference>
<feature type="transmembrane region" description="Helical" evidence="1">
    <location>
        <begin position="35"/>
        <end position="54"/>
    </location>
</feature>
<sequence length="429" mass="50452">MIVKFLSLTEGFITFLFLMITLIKMYGCEKTFKSRYILGLLWSLLFFLVFEPFEIRYGNFYLYLSFMLVFASIFSILFQKGFLANRIVFIIIYIYTIASIKSTLATIIGVQLLYSGYNSYTIAIHYVIFYSLIFFASIFFIMHPLHFTNQIPKRHWMLMAQCPIFVAVITQYCSSLVLGTNIIRQVFIILSCFILCIILSTYYLTYFMTKTYVQMINTNNINHRLQMQLEYMKRTSSVIKNIRKEKHEIKNNYFYIQSLVKNRKYEQLEHYLDTELAYRFNAMEEFQTGNKLFDFLLTQKVSEAREHKINVMTNVLLPSDLPIKDDDICALLLNLVDNAIDASKNEEQGDIHISISVIKNYLQIQIKNKSSIDVLKINKQLKTTKKNKENHGLGLQIIRSIVHKYNGIFKTSMKSNYFVVLVMLQLQNQ</sequence>
<accession>A0A9W5Y067</accession>
<reference evidence="3" key="1">
    <citation type="journal article" date="2023" name="Int. J. Syst. Evol. Microbiol.">
        <title>&lt;i&gt;Clostridium folliculivorans&lt;/i&gt; sp. nov., isolated from soil samples of an organic paddy in Japan.</title>
        <authorList>
            <person name="Tazawa J."/>
            <person name="Kobayashi H."/>
            <person name="Tanizawa Y."/>
            <person name="Uchino A."/>
            <person name="Tanaka F."/>
            <person name="Urashima Y."/>
            <person name="Miura S."/>
            <person name="Sakamoto M."/>
            <person name="Ohkuma M."/>
            <person name="Tohno M."/>
        </authorList>
    </citation>
    <scope>NUCLEOTIDE SEQUENCE</scope>
    <source>
        <strain evidence="3">D1-1</strain>
    </source>
</reference>
<keyword evidence="1" id="KW-0472">Membrane</keyword>
<gene>
    <name evidence="3" type="ORF">CFOLD11_10280</name>
</gene>
<dbReference type="PANTHER" id="PTHR40448:SF1">
    <property type="entry name" value="TWO-COMPONENT SENSOR HISTIDINE KINASE"/>
    <property type="match status" value="1"/>
</dbReference>
<feature type="transmembrane region" description="Helical" evidence="1">
    <location>
        <begin position="90"/>
        <end position="114"/>
    </location>
</feature>
<keyword evidence="1" id="KW-0812">Transmembrane</keyword>
<evidence type="ECO:0000313" key="3">
    <source>
        <dbReference type="EMBL" id="GKU24202.1"/>
    </source>
</evidence>
<dbReference type="RefSeq" id="WP_261851224.1">
    <property type="nucleotide sequence ID" value="NZ_BQXY01000001.1"/>
</dbReference>
<dbReference type="CDD" id="cd16935">
    <property type="entry name" value="HATPase_AgrC-ComD-like"/>
    <property type="match status" value="1"/>
</dbReference>
<dbReference type="GO" id="GO:0016301">
    <property type="term" value="F:kinase activity"/>
    <property type="evidence" value="ECO:0007669"/>
    <property type="project" value="UniProtKB-KW"/>
</dbReference>
<feature type="transmembrane region" description="Helical" evidence="1">
    <location>
        <begin position="6"/>
        <end position="23"/>
    </location>
</feature>
<protein>
    <submittedName>
        <fullName evidence="3">Sensor histidine kinase</fullName>
    </submittedName>
</protein>
<dbReference type="AlphaFoldDB" id="A0A9W5Y067"/>
<dbReference type="InterPro" id="IPR036890">
    <property type="entry name" value="HATPase_C_sf"/>
</dbReference>
<evidence type="ECO:0000313" key="4">
    <source>
        <dbReference type="Proteomes" id="UP001057868"/>
    </source>
</evidence>
<dbReference type="Proteomes" id="UP001057868">
    <property type="component" value="Unassembled WGS sequence"/>
</dbReference>
<feature type="transmembrane region" description="Helical" evidence="1">
    <location>
        <begin position="162"/>
        <end position="180"/>
    </location>
</feature>
<dbReference type="GO" id="GO:0042802">
    <property type="term" value="F:identical protein binding"/>
    <property type="evidence" value="ECO:0007669"/>
    <property type="project" value="TreeGrafter"/>
</dbReference>
<proteinExistence type="predicted"/>
<keyword evidence="3" id="KW-0808">Transferase</keyword>
<keyword evidence="4" id="KW-1185">Reference proteome</keyword>
<name>A0A9W5Y067_9CLOT</name>
<dbReference type="Pfam" id="PF14501">
    <property type="entry name" value="HATPase_c_5"/>
    <property type="match status" value="1"/>
</dbReference>
<keyword evidence="1" id="KW-1133">Transmembrane helix</keyword>
<keyword evidence="3" id="KW-0418">Kinase</keyword>
<feature type="transmembrane region" description="Helical" evidence="1">
    <location>
        <begin position="186"/>
        <end position="205"/>
    </location>
</feature>
<dbReference type="PANTHER" id="PTHR40448">
    <property type="entry name" value="TWO-COMPONENT SENSOR HISTIDINE KINASE"/>
    <property type="match status" value="1"/>
</dbReference>